<protein>
    <submittedName>
        <fullName evidence="2">Os08g0414900 protein</fullName>
    </submittedName>
</protein>
<organism evidence="2 3">
    <name type="scientific">Oryza sativa subsp. japonica</name>
    <name type="common">Rice</name>
    <dbReference type="NCBI Taxonomy" id="39947"/>
    <lineage>
        <taxon>Eukaryota</taxon>
        <taxon>Viridiplantae</taxon>
        <taxon>Streptophyta</taxon>
        <taxon>Embryophyta</taxon>
        <taxon>Tracheophyta</taxon>
        <taxon>Spermatophyta</taxon>
        <taxon>Magnoliopsida</taxon>
        <taxon>Liliopsida</taxon>
        <taxon>Poales</taxon>
        <taxon>Poaceae</taxon>
        <taxon>BOP clade</taxon>
        <taxon>Oryzoideae</taxon>
        <taxon>Oryzeae</taxon>
        <taxon>Oryzinae</taxon>
        <taxon>Oryza</taxon>
        <taxon>Oryza sativa</taxon>
    </lineage>
</organism>
<feature type="compositionally biased region" description="Pro residues" evidence="1">
    <location>
        <begin position="61"/>
        <end position="73"/>
    </location>
</feature>
<dbReference type="EMBL" id="AP008214">
    <property type="protein sequence ID" value="BAH94305.1"/>
    <property type="molecule type" value="Genomic_DNA"/>
</dbReference>
<evidence type="ECO:0000256" key="1">
    <source>
        <dbReference type="SAM" id="MobiDB-lite"/>
    </source>
</evidence>
<dbReference type="KEGG" id="dosa:Os08g0414900"/>
<sequence length="115" mass="11455">MEDEAPIQSVAAPLAIAPIPDAVPTGHVLPIAASMPEAVPTSPQSSSSASRVAAPERSCAGPPPVAASPPPGAASPLAAKTNTINSLVVLATRHGSTISMGAPSDFELDWVRQDG</sequence>
<dbReference type="Proteomes" id="UP000000763">
    <property type="component" value="Chromosome 8"/>
</dbReference>
<evidence type="ECO:0000313" key="3">
    <source>
        <dbReference type="Proteomes" id="UP000000763"/>
    </source>
</evidence>
<gene>
    <name evidence="2" type="ordered locus">Os08g0414900</name>
</gene>
<accession>C7J5X0</accession>
<reference evidence="3" key="2">
    <citation type="journal article" date="2008" name="Nucleic Acids Res.">
        <title>The rice annotation project database (RAP-DB): 2008 update.</title>
        <authorList>
            <consortium name="The rice annotation project (RAP)"/>
        </authorList>
    </citation>
    <scope>GENOME REANNOTATION</scope>
    <source>
        <strain evidence="3">cv. Nipponbare</strain>
    </source>
</reference>
<proteinExistence type="predicted"/>
<name>C7J5X0_ORYSJ</name>
<feature type="compositionally biased region" description="Low complexity" evidence="1">
    <location>
        <begin position="37"/>
        <end position="60"/>
    </location>
</feature>
<dbReference type="AlphaFoldDB" id="C7J5X0"/>
<evidence type="ECO:0000313" key="2">
    <source>
        <dbReference type="EMBL" id="BAH94305.1"/>
    </source>
</evidence>
<reference evidence="2 3" key="1">
    <citation type="journal article" date="2005" name="Nature">
        <title>The map-based sequence of the rice genome.</title>
        <authorList>
            <consortium name="International rice genome sequencing project (IRGSP)"/>
            <person name="Matsumoto T."/>
            <person name="Wu J."/>
            <person name="Kanamori H."/>
            <person name="Katayose Y."/>
            <person name="Fujisawa M."/>
            <person name="Namiki N."/>
            <person name="Mizuno H."/>
            <person name="Yamamoto K."/>
            <person name="Antonio B.A."/>
            <person name="Baba T."/>
            <person name="Sakata K."/>
            <person name="Nagamura Y."/>
            <person name="Aoki H."/>
            <person name="Arikawa K."/>
            <person name="Arita K."/>
            <person name="Bito T."/>
            <person name="Chiden Y."/>
            <person name="Fujitsuka N."/>
            <person name="Fukunaka R."/>
            <person name="Hamada M."/>
            <person name="Harada C."/>
            <person name="Hayashi A."/>
            <person name="Hijishita S."/>
            <person name="Honda M."/>
            <person name="Hosokawa S."/>
            <person name="Ichikawa Y."/>
            <person name="Idonuma A."/>
            <person name="Iijima M."/>
            <person name="Ikeda M."/>
            <person name="Ikeno M."/>
            <person name="Ito K."/>
            <person name="Ito S."/>
            <person name="Ito T."/>
            <person name="Ito Y."/>
            <person name="Ito Y."/>
            <person name="Iwabuchi A."/>
            <person name="Kamiya K."/>
            <person name="Karasawa W."/>
            <person name="Kurita K."/>
            <person name="Katagiri S."/>
            <person name="Kikuta A."/>
            <person name="Kobayashi H."/>
            <person name="Kobayashi N."/>
            <person name="Machita K."/>
            <person name="Maehara T."/>
            <person name="Masukawa M."/>
            <person name="Mizubayashi T."/>
            <person name="Mukai Y."/>
            <person name="Nagasaki H."/>
            <person name="Nagata Y."/>
            <person name="Naito S."/>
            <person name="Nakashima M."/>
            <person name="Nakama Y."/>
            <person name="Nakamichi Y."/>
            <person name="Nakamura M."/>
            <person name="Meguro A."/>
            <person name="Negishi M."/>
            <person name="Ohta I."/>
            <person name="Ohta T."/>
            <person name="Okamoto M."/>
            <person name="Ono N."/>
            <person name="Saji S."/>
            <person name="Sakaguchi M."/>
            <person name="Sakai K."/>
            <person name="Shibata M."/>
            <person name="Shimokawa T."/>
            <person name="Song J."/>
            <person name="Takazaki Y."/>
            <person name="Terasawa K."/>
            <person name="Tsugane M."/>
            <person name="Tsuji K."/>
            <person name="Ueda S."/>
            <person name="Waki K."/>
            <person name="Yamagata H."/>
            <person name="Yamamoto M."/>
            <person name="Yamamoto S."/>
            <person name="Yamane H."/>
            <person name="Yoshiki S."/>
            <person name="Yoshihara R."/>
            <person name="Yukawa K."/>
            <person name="Zhong H."/>
            <person name="Yano M."/>
            <person name="Yuan Q."/>
            <person name="Ouyang S."/>
            <person name="Liu J."/>
            <person name="Jones K.M."/>
            <person name="Gansberger K."/>
            <person name="Moffat K."/>
            <person name="Hill J."/>
            <person name="Bera J."/>
            <person name="Fadrosh D."/>
            <person name="Jin S."/>
            <person name="Johri S."/>
            <person name="Kim M."/>
            <person name="Overton L."/>
            <person name="Reardon M."/>
            <person name="Tsitrin T."/>
            <person name="Vuong H."/>
            <person name="Weaver B."/>
            <person name="Ciecko A."/>
            <person name="Tallon L."/>
            <person name="Jackson J."/>
            <person name="Pai G."/>
            <person name="Aken S.V."/>
            <person name="Utterback T."/>
            <person name="Reidmuller S."/>
            <person name="Feldblyum T."/>
            <person name="Hsiao J."/>
            <person name="Zismann V."/>
            <person name="Iobst S."/>
            <person name="de Vazeille A.R."/>
            <person name="Buell C.R."/>
            <person name="Ying K."/>
            <person name="Li Y."/>
            <person name="Lu T."/>
            <person name="Huang Y."/>
            <person name="Zhao Q."/>
            <person name="Feng Q."/>
            <person name="Zhang L."/>
            <person name="Zhu J."/>
            <person name="Weng Q."/>
            <person name="Mu J."/>
            <person name="Lu Y."/>
            <person name="Fan D."/>
            <person name="Liu Y."/>
            <person name="Guan J."/>
            <person name="Zhang Y."/>
            <person name="Yu S."/>
            <person name="Liu X."/>
            <person name="Zhang Y."/>
            <person name="Hong G."/>
            <person name="Han B."/>
            <person name="Choisne N."/>
            <person name="Demange N."/>
            <person name="Orjeda G."/>
            <person name="Samain S."/>
            <person name="Cattolico L."/>
            <person name="Pelletier E."/>
            <person name="Couloux A."/>
            <person name="Segurens B."/>
            <person name="Wincker P."/>
            <person name="D'Hont A."/>
            <person name="Scarpelli C."/>
            <person name="Weissenbach J."/>
            <person name="Salanoubat M."/>
            <person name="Quetier F."/>
            <person name="Yu Y."/>
            <person name="Kim H.R."/>
            <person name="Rambo T."/>
            <person name="Currie J."/>
            <person name="Collura K."/>
            <person name="Luo M."/>
            <person name="Yang T."/>
            <person name="Ammiraju J.S.S."/>
            <person name="Engler F."/>
            <person name="Soderlund C."/>
            <person name="Wing R.A."/>
            <person name="Palmer L.E."/>
            <person name="de la Bastide M."/>
            <person name="Spiegel L."/>
            <person name="Nascimento L."/>
            <person name="Zutavern T."/>
            <person name="O'Shaughnessy A."/>
            <person name="Dike S."/>
            <person name="Dedhia N."/>
            <person name="Preston R."/>
            <person name="Balija V."/>
            <person name="McCombie W.R."/>
            <person name="Chow T."/>
            <person name="Chen H."/>
            <person name="Chung M."/>
            <person name="Chen C."/>
            <person name="Shaw J."/>
            <person name="Wu H."/>
            <person name="Hsiao K."/>
            <person name="Chao Y."/>
            <person name="Chu M."/>
            <person name="Cheng C."/>
            <person name="Hour A."/>
            <person name="Lee P."/>
            <person name="Lin S."/>
            <person name="Lin Y."/>
            <person name="Liou J."/>
            <person name="Liu S."/>
            <person name="Hsing Y."/>
            <person name="Raghuvanshi S."/>
            <person name="Mohanty A."/>
            <person name="Bharti A.K."/>
            <person name="Gaur A."/>
            <person name="Gupta V."/>
            <person name="Kumar D."/>
            <person name="Ravi V."/>
            <person name="Vij S."/>
            <person name="Kapur A."/>
            <person name="Khurana P."/>
            <person name="Khurana P."/>
            <person name="Khurana J.P."/>
            <person name="Tyagi A.K."/>
            <person name="Gaikwad K."/>
            <person name="Singh A."/>
            <person name="Dalal V."/>
            <person name="Srivastava S."/>
            <person name="Dixit A."/>
            <person name="Pal A.K."/>
            <person name="Ghazi I.A."/>
            <person name="Yadav M."/>
            <person name="Pandit A."/>
            <person name="Bhargava A."/>
            <person name="Sureshbabu K."/>
            <person name="Batra K."/>
            <person name="Sharma T.R."/>
            <person name="Mohapatra T."/>
            <person name="Singh N.K."/>
            <person name="Messing J."/>
            <person name="Nelson A.B."/>
            <person name="Fuks G."/>
            <person name="Kavchok S."/>
            <person name="Keizer G."/>
            <person name="Linton E."/>
            <person name="Llaca V."/>
            <person name="Song R."/>
            <person name="Tanyolac B."/>
            <person name="Young S."/>
            <person name="Ho-Il K."/>
            <person name="Hahn J.H."/>
            <person name="Sangsakoo G."/>
            <person name="Vanavichit A."/>
            <person name="de Mattos Luiz.A.T."/>
            <person name="Zimmer P.D."/>
            <person name="Malone G."/>
            <person name="Dellagostin O."/>
            <person name="de Oliveira A.C."/>
            <person name="Bevan M."/>
            <person name="Bancroft I."/>
            <person name="Minx P."/>
            <person name="Cordum H."/>
            <person name="Wilson R."/>
            <person name="Cheng Z."/>
            <person name="Jin W."/>
            <person name="Jiang J."/>
            <person name="Leong S.A."/>
            <person name="Iwama H."/>
            <person name="Gojobori T."/>
            <person name="Itoh T."/>
            <person name="Niimura Y."/>
            <person name="Fujii Y."/>
            <person name="Habara T."/>
            <person name="Sakai H."/>
            <person name="Sato Y."/>
            <person name="Wilson G."/>
            <person name="Kumar K."/>
            <person name="McCouch S."/>
            <person name="Juretic N."/>
            <person name="Hoen D."/>
            <person name="Wright S."/>
            <person name="Bruskiewich R."/>
            <person name="Bureau T."/>
            <person name="Miyao A."/>
            <person name="Hirochika H."/>
            <person name="Nishikawa T."/>
            <person name="Kadowaki K."/>
            <person name="Sugiura M."/>
            <person name="Burr B."/>
            <person name="Sasaki T."/>
        </authorList>
    </citation>
    <scope>NUCLEOTIDE SEQUENCE [LARGE SCALE GENOMIC DNA]</scope>
    <source>
        <strain evidence="3">cv. Nipponbare</strain>
    </source>
</reference>
<feature type="region of interest" description="Disordered" evidence="1">
    <location>
        <begin position="37"/>
        <end position="78"/>
    </location>
</feature>